<feature type="transmembrane region" description="Helical" evidence="9">
    <location>
        <begin position="414"/>
        <end position="433"/>
    </location>
</feature>
<protein>
    <submittedName>
        <fullName evidence="11">Sodium:proton antiporter</fullName>
    </submittedName>
</protein>
<dbReference type="Proteomes" id="UP000032250">
    <property type="component" value="Unassembled WGS sequence"/>
</dbReference>
<evidence type="ECO:0000256" key="8">
    <source>
        <dbReference type="ARBA" id="ARBA00038435"/>
    </source>
</evidence>
<evidence type="ECO:0000313" key="12">
    <source>
        <dbReference type="Proteomes" id="UP000032250"/>
    </source>
</evidence>
<evidence type="ECO:0000313" key="11">
    <source>
        <dbReference type="EMBL" id="KIS23500.1"/>
    </source>
</evidence>
<feature type="transmembrane region" description="Helical" evidence="9">
    <location>
        <begin position="80"/>
        <end position="97"/>
    </location>
</feature>
<dbReference type="InterPro" id="IPR052180">
    <property type="entry name" value="NhaC_Na-H+_Antiporter"/>
</dbReference>
<sequence>MGNTNENKGNGKALIPFAIFVLVYLCSGIILSIMGVEMAFYQFPAPIAVVIGIIFAFILIQGTLDEKMDSFVKGCGDENIIIMCIIYLLAGGFSSVSKAMGGADATVNLGLTLIPPQFIVVGIFLISAFISIATGTSVGTVVAVGPIAAQLVAKAGLNMPLALGALVGGALYGDNLSIISDTTIAATRTQGVDMKDKFRVNFGFATVAALVTIVFLFIFGKPVTTPKMVSHSFNLIKIIPYMFVLIAALAGKNVFAVLMGGIILSGAIGIGYGDFTILGFAKEVYGGFTGMFDIFSLSLLTGGLANMVSKGGGLDWLLYKINKMIKGKKSAELGISSLVALTDAATANNTVSIIVCGELSKEISKEYKIDPRKTASLLSTFSMAMQGIIPYGAQLLIAGSFTKGSVSPVQIVPYMWYPFILAIFGIIFILTPFGNGYLKKHPWDFENSRPAIKGSFENSKPVEKA</sequence>
<evidence type="ECO:0000256" key="3">
    <source>
        <dbReference type="ARBA" id="ARBA00022449"/>
    </source>
</evidence>
<evidence type="ECO:0000256" key="9">
    <source>
        <dbReference type="SAM" id="Phobius"/>
    </source>
</evidence>
<keyword evidence="7 9" id="KW-0472">Membrane</keyword>
<feature type="domain" description="Na+/H+ antiporter NhaC-like C-terminal" evidence="10">
    <location>
        <begin position="24"/>
        <end position="220"/>
    </location>
</feature>
<keyword evidence="2" id="KW-0813">Transport</keyword>
<feature type="transmembrane region" description="Helical" evidence="9">
    <location>
        <begin position="241"/>
        <end position="272"/>
    </location>
</feature>
<keyword evidence="5 9" id="KW-0812">Transmembrane</keyword>
<comment type="caution">
    <text evidence="11">The sequence shown here is derived from an EMBL/GenBank/DDBJ whole genome shotgun (WGS) entry which is preliminary data.</text>
</comment>
<evidence type="ECO:0000256" key="2">
    <source>
        <dbReference type="ARBA" id="ARBA00022448"/>
    </source>
</evidence>
<feature type="transmembrane region" description="Helical" evidence="9">
    <location>
        <begin position="40"/>
        <end position="60"/>
    </location>
</feature>
<evidence type="ECO:0000256" key="7">
    <source>
        <dbReference type="ARBA" id="ARBA00023136"/>
    </source>
</evidence>
<feature type="domain" description="Na+/H+ antiporter NhaC-like C-terminal" evidence="10">
    <location>
        <begin position="240"/>
        <end position="430"/>
    </location>
</feature>
<keyword evidence="4" id="KW-1003">Cell membrane</keyword>
<proteinExistence type="inferred from homology"/>
<accession>A0A0D1BT63</accession>
<dbReference type="EMBL" id="JXSU01000007">
    <property type="protein sequence ID" value="KIS23500.1"/>
    <property type="molecule type" value="Genomic_DNA"/>
</dbReference>
<feature type="transmembrane region" description="Helical" evidence="9">
    <location>
        <begin position="151"/>
        <end position="172"/>
    </location>
</feature>
<comment type="subcellular location">
    <subcellularLocation>
        <location evidence="1">Cell membrane</location>
        <topology evidence="1">Multi-pass membrane protein</topology>
    </subcellularLocation>
</comment>
<feature type="transmembrane region" description="Helical" evidence="9">
    <location>
        <begin position="202"/>
        <end position="220"/>
    </location>
</feature>
<organism evidence="11 12">
    <name type="scientific">Clostridium botulinum B2 450</name>
    <dbReference type="NCBI Taxonomy" id="1379739"/>
    <lineage>
        <taxon>Bacteria</taxon>
        <taxon>Bacillati</taxon>
        <taxon>Bacillota</taxon>
        <taxon>Clostridia</taxon>
        <taxon>Eubacteriales</taxon>
        <taxon>Clostridiaceae</taxon>
        <taxon>Clostridium</taxon>
    </lineage>
</organism>
<dbReference type="PATRIC" id="fig|1379739.3.peg.1905"/>
<dbReference type="RefSeq" id="WP_003486495.1">
    <property type="nucleotide sequence ID" value="NZ_JXSU01000007.1"/>
</dbReference>
<dbReference type="Pfam" id="PF03553">
    <property type="entry name" value="Na_H_antiporter"/>
    <property type="match status" value="2"/>
</dbReference>
<dbReference type="OrthoDB" id="9790605at2"/>
<evidence type="ECO:0000256" key="5">
    <source>
        <dbReference type="ARBA" id="ARBA00022692"/>
    </source>
</evidence>
<keyword evidence="6 9" id="KW-1133">Transmembrane helix</keyword>
<feature type="transmembrane region" description="Helical" evidence="9">
    <location>
        <begin position="12"/>
        <end position="34"/>
    </location>
</feature>
<evidence type="ECO:0000256" key="6">
    <source>
        <dbReference type="ARBA" id="ARBA00022989"/>
    </source>
</evidence>
<dbReference type="AlphaFoldDB" id="A0A0D1BT63"/>
<gene>
    <name evidence="11" type="ORF">N495_07800</name>
</gene>
<dbReference type="GO" id="GO:0005886">
    <property type="term" value="C:plasma membrane"/>
    <property type="evidence" value="ECO:0007669"/>
    <property type="project" value="UniProtKB-SubCell"/>
</dbReference>
<dbReference type="PANTHER" id="PTHR33451">
    <property type="entry name" value="MALATE-2H(+)/NA(+)-LACTATE ANTIPORTER"/>
    <property type="match status" value="1"/>
</dbReference>
<dbReference type="PANTHER" id="PTHR33451:SF4">
    <property type="entry name" value="NA+_H+ ANTIPORTER"/>
    <property type="match status" value="1"/>
</dbReference>
<evidence type="ECO:0000256" key="4">
    <source>
        <dbReference type="ARBA" id="ARBA00022475"/>
    </source>
</evidence>
<feature type="transmembrane region" description="Helical" evidence="9">
    <location>
        <begin position="117"/>
        <end position="144"/>
    </location>
</feature>
<name>A0A0D1BT63_CLOBO</name>
<dbReference type="GO" id="GO:0015297">
    <property type="term" value="F:antiporter activity"/>
    <property type="evidence" value="ECO:0007669"/>
    <property type="project" value="UniProtKB-KW"/>
</dbReference>
<keyword evidence="3" id="KW-0050">Antiport</keyword>
<evidence type="ECO:0000259" key="10">
    <source>
        <dbReference type="Pfam" id="PF03553"/>
    </source>
</evidence>
<dbReference type="InterPro" id="IPR018461">
    <property type="entry name" value="Na/H_Antiport_NhaC-like_C"/>
</dbReference>
<reference evidence="11 12" key="1">
    <citation type="submission" date="2014-06" db="EMBL/GenBank/DDBJ databases">
        <title>Genome characterization of distinct group I Clostridium botulinum lineages.</title>
        <authorList>
            <person name="Giordani F."/>
            <person name="Anselmo A."/>
            <person name="Fillo S."/>
            <person name="Palozzi A.M."/>
            <person name="Fortunato A."/>
            <person name="Gentile B."/>
            <person name="Ciammaruconi A."/>
            <person name="Anniballi F."/>
            <person name="De Medici D."/>
            <person name="Lista F."/>
        </authorList>
    </citation>
    <scope>NUCLEOTIDE SEQUENCE [LARGE SCALE GENOMIC DNA]</scope>
    <source>
        <strain evidence="11 12">B2 450</strain>
    </source>
</reference>
<comment type="similarity">
    <text evidence="8">Belongs to the NhaC Na(+)/H(+) (TC 2.A.35) antiporter family.</text>
</comment>
<dbReference type="HOGENOM" id="CLU_043525_0_0_9"/>
<evidence type="ECO:0000256" key="1">
    <source>
        <dbReference type="ARBA" id="ARBA00004651"/>
    </source>
</evidence>
<feature type="transmembrane region" description="Helical" evidence="9">
    <location>
        <begin position="375"/>
        <end position="394"/>
    </location>
</feature>